<feature type="region of interest" description="Disordered" evidence="1">
    <location>
        <begin position="23"/>
        <end position="54"/>
    </location>
</feature>
<feature type="non-terminal residue" evidence="2">
    <location>
        <position position="1"/>
    </location>
</feature>
<comment type="caution">
    <text evidence="2">The sequence shown here is derived from an EMBL/GenBank/DDBJ whole genome shotgun (WGS) entry which is preliminary data.</text>
</comment>
<dbReference type="EMBL" id="AMZH03031802">
    <property type="protein sequence ID" value="RRT32495.1"/>
    <property type="molecule type" value="Genomic_DNA"/>
</dbReference>
<dbReference type="AlphaFoldDB" id="A0A426WYX6"/>
<reference evidence="2 3" key="1">
    <citation type="journal article" date="2014" name="Agronomy (Basel)">
        <title>A Draft Genome Sequence for Ensete ventricosum, the Drought-Tolerant Tree Against Hunger.</title>
        <authorList>
            <person name="Harrison J."/>
            <person name="Moore K.A."/>
            <person name="Paszkiewicz K."/>
            <person name="Jones T."/>
            <person name="Grant M."/>
            <person name="Ambacheew D."/>
            <person name="Muzemil S."/>
            <person name="Studholme D.J."/>
        </authorList>
    </citation>
    <scope>NUCLEOTIDE SEQUENCE [LARGE SCALE GENOMIC DNA]</scope>
</reference>
<feature type="region of interest" description="Disordered" evidence="1">
    <location>
        <begin position="282"/>
        <end position="312"/>
    </location>
</feature>
<feature type="region of interest" description="Disordered" evidence="1">
    <location>
        <begin position="139"/>
        <end position="167"/>
    </location>
</feature>
<gene>
    <name evidence="2" type="ORF">B296_00058648</name>
</gene>
<dbReference type="Proteomes" id="UP000287651">
    <property type="component" value="Unassembled WGS sequence"/>
</dbReference>
<feature type="compositionally biased region" description="Basic and acidic residues" evidence="1">
    <location>
        <begin position="36"/>
        <end position="54"/>
    </location>
</feature>
<proteinExistence type="predicted"/>
<name>A0A426WYX6_ENSVE</name>
<evidence type="ECO:0000313" key="2">
    <source>
        <dbReference type="EMBL" id="RRT32495.1"/>
    </source>
</evidence>
<organism evidence="2 3">
    <name type="scientific">Ensete ventricosum</name>
    <name type="common">Abyssinian banana</name>
    <name type="synonym">Musa ensete</name>
    <dbReference type="NCBI Taxonomy" id="4639"/>
    <lineage>
        <taxon>Eukaryota</taxon>
        <taxon>Viridiplantae</taxon>
        <taxon>Streptophyta</taxon>
        <taxon>Embryophyta</taxon>
        <taxon>Tracheophyta</taxon>
        <taxon>Spermatophyta</taxon>
        <taxon>Magnoliopsida</taxon>
        <taxon>Liliopsida</taxon>
        <taxon>Zingiberales</taxon>
        <taxon>Musaceae</taxon>
        <taxon>Ensete</taxon>
    </lineage>
</organism>
<accession>A0A426WYX6</accession>
<protein>
    <submittedName>
        <fullName evidence="2">Uncharacterized protein</fullName>
    </submittedName>
</protein>
<evidence type="ECO:0000256" key="1">
    <source>
        <dbReference type="SAM" id="MobiDB-lite"/>
    </source>
</evidence>
<sequence>EFARRRPRLVGRLSGVAEKLARRLVGGEEEAATGGRGEDRDGRRGRGEDRDGRREEVVAVADEGCGYSFGGENEGNGRGGDCGSCNDRGSKVQALQRGATVATRATAERGWLNNSRGKRGTRLRERAAVTCDCCDKKGGKEGYDSGSSGWKSRRKQGSSGGGRCDSKDGRGGWAVLEGVATTALDLQAGRVSKAKGAVKVAAGRGGRKRAATAVVRKRRRRTTTALTMGAGGRRQQPMVKDGRGRRLLLQGRQRRDWAATGQRSPVRAAAAGSGRWRQWQGGETAMRASSRGGRSLHGEDVEDINDKGRGGRGQRWVAAVAGGRSRRVWLVVGCGCGWTTTMENRGGGEGDTAFCDC</sequence>
<evidence type="ECO:0000313" key="3">
    <source>
        <dbReference type="Proteomes" id="UP000287651"/>
    </source>
</evidence>
<feature type="compositionally biased region" description="Basic and acidic residues" evidence="1">
    <location>
        <begin position="296"/>
        <end position="309"/>
    </location>
</feature>